<feature type="non-terminal residue" evidence="1">
    <location>
        <position position="1"/>
    </location>
</feature>
<comment type="caution">
    <text evidence="1">The sequence shown here is derived from an EMBL/GenBank/DDBJ whole genome shotgun (WGS) entry which is preliminary data.</text>
</comment>
<organism evidence="1 2">
    <name type="scientific">Trema orientale</name>
    <name type="common">Charcoal tree</name>
    <name type="synonym">Celtis orientalis</name>
    <dbReference type="NCBI Taxonomy" id="63057"/>
    <lineage>
        <taxon>Eukaryota</taxon>
        <taxon>Viridiplantae</taxon>
        <taxon>Streptophyta</taxon>
        <taxon>Embryophyta</taxon>
        <taxon>Tracheophyta</taxon>
        <taxon>Spermatophyta</taxon>
        <taxon>Magnoliopsida</taxon>
        <taxon>eudicotyledons</taxon>
        <taxon>Gunneridae</taxon>
        <taxon>Pentapetalae</taxon>
        <taxon>rosids</taxon>
        <taxon>fabids</taxon>
        <taxon>Rosales</taxon>
        <taxon>Cannabaceae</taxon>
        <taxon>Trema</taxon>
    </lineage>
</organism>
<reference evidence="2" key="1">
    <citation type="submission" date="2016-06" db="EMBL/GenBank/DDBJ databases">
        <title>Parallel loss of symbiosis genes in relatives of nitrogen-fixing non-legume Parasponia.</title>
        <authorList>
            <person name="Van Velzen R."/>
            <person name="Holmer R."/>
            <person name="Bu F."/>
            <person name="Rutten L."/>
            <person name="Van Zeijl A."/>
            <person name="Liu W."/>
            <person name="Santuari L."/>
            <person name="Cao Q."/>
            <person name="Sharma T."/>
            <person name="Shen D."/>
            <person name="Roswanjaya Y."/>
            <person name="Wardhani T."/>
            <person name="Kalhor M.S."/>
            <person name="Jansen J."/>
            <person name="Van den Hoogen J."/>
            <person name="Gungor B."/>
            <person name="Hartog M."/>
            <person name="Hontelez J."/>
            <person name="Verver J."/>
            <person name="Yang W.-C."/>
            <person name="Schijlen E."/>
            <person name="Repin R."/>
            <person name="Schilthuizen M."/>
            <person name="Schranz E."/>
            <person name="Heidstra R."/>
            <person name="Miyata K."/>
            <person name="Fedorova E."/>
            <person name="Kohlen W."/>
            <person name="Bisseling T."/>
            <person name="Smit S."/>
            <person name="Geurts R."/>
        </authorList>
    </citation>
    <scope>NUCLEOTIDE SEQUENCE [LARGE SCALE GENOMIC DNA]</scope>
    <source>
        <strain evidence="2">cv. RG33-2</strain>
    </source>
</reference>
<name>A0A2P5EQ02_TREOI</name>
<gene>
    <name evidence="1" type="ORF">TorRG33x02_166340</name>
</gene>
<keyword evidence="2" id="KW-1185">Reference proteome</keyword>
<protein>
    <submittedName>
        <fullName evidence="1">Uncharacterized protein</fullName>
    </submittedName>
</protein>
<dbReference type="OrthoDB" id="10390174at2759"/>
<feature type="non-terminal residue" evidence="1">
    <location>
        <position position="110"/>
    </location>
</feature>
<evidence type="ECO:0000313" key="1">
    <source>
        <dbReference type="EMBL" id="PON87641.1"/>
    </source>
</evidence>
<dbReference type="AlphaFoldDB" id="A0A2P5EQ02"/>
<dbReference type="Proteomes" id="UP000237000">
    <property type="component" value="Unassembled WGS sequence"/>
</dbReference>
<proteinExistence type="predicted"/>
<accession>A0A2P5EQ02</accession>
<dbReference type="InParanoid" id="A0A2P5EQ02"/>
<dbReference type="EMBL" id="JXTC01000115">
    <property type="protein sequence ID" value="PON87641.1"/>
    <property type="molecule type" value="Genomic_DNA"/>
</dbReference>
<sequence length="110" mass="11430">AHWKIAESSCSSTPGLDPAGLSFVGYVSDGVSSVNLFLSLSISLVLQRRHHCRLLPQLVGIPSLSLSPSSSDQGGPAFALLWGSNIPAFSAEEVPCISAVVVALLSEVLL</sequence>
<evidence type="ECO:0000313" key="2">
    <source>
        <dbReference type="Proteomes" id="UP000237000"/>
    </source>
</evidence>